<reference evidence="1 2" key="1">
    <citation type="journal article" date="2015" name="Genome Announc.">
        <title>Expanding the biotechnology potential of lactobacilli through comparative genomics of 213 strains and associated genera.</title>
        <authorList>
            <person name="Sun Z."/>
            <person name="Harris H.M."/>
            <person name="McCann A."/>
            <person name="Guo C."/>
            <person name="Argimon S."/>
            <person name="Zhang W."/>
            <person name="Yang X."/>
            <person name="Jeffery I.B."/>
            <person name="Cooney J.C."/>
            <person name="Kagawa T.F."/>
            <person name="Liu W."/>
            <person name="Song Y."/>
            <person name="Salvetti E."/>
            <person name="Wrobel A."/>
            <person name="Rasinkangas P."/>
            <person name="Parkhill J."/>
            <person name="Rea M.C."/>
            <person name="O'Sullivan O."/>
            <person name="Ritari J."/>
            <person name="Douillard F.P."/>
            <person name="Paul Ross R."/>
            <person name="Yang R."/>
            <person name="Briner A.E."/>
            <person name="Felis G.E."/>
            <person name="de Vos W.M."/>
            <person name="Barrangou R."/>
            <person name="Klaenhammer T.R."/>
            <person name="Caufield P.W."/>
            <person name="Cui Y."/>
            <person name="Zhang H."/>
            <person name="O'Toole P.W."/>
        </authorList>
    </citation>
    <scope>NUCLEOTIDE SEQUENCE [LARGE SCALE GENOMIC DNA]</scope>
    <source>
        <strain evidence="1 2">DSM 20014</strain>
    </source>
</reference>
<sequence length="58" mass="6905">MSKTLRETLSERATERISWLAKRQKKNKNDDLYAEGAIDAYSDMMYYIDKWLIEAQSK</sequence>
<evidence type="ECO:0000313" key="2">
    <source>
        <dbReference type="Proteomes" id="UP000051673"/>
    </source>
</evidence>
<proteinExistence type="predicted"/>
<keyword evidence="2" id="KW-1185">Reference proteome</keyword>
<evidence type="ECO:0000313" key="1">
    <source>
        <dbReference type="EMBL" id="KRN77604.1"/>
    </source>
</evidence>
<protein>
    <submittedName>
        <fullName evidence="1">Uncharacterized protein</fullName>
    </submittedName>
</protein>
<accession>A0A0R2JTJ6</accession>
<comment type="caution">
    <text evidence="1">The sequence shown here is derived from an EMBL/GenBank/DDBJ whole genome shotgun (WGS) entry which is preliminary data.</text>
</comment>
<gene>
    <name evidence="1" type="ORF">IV67_GL001448</name>
</gene>
<dbReference type="STRING" id="1620.IV67_GL001448"/>
<dbReference type="AlphaFoldDB" id="A0A0R2JTJ6"/>
<dbReference type="RefSeq" id="WP_157050265.1">
    <property type="nucleotide sequence ID" value="NZ_JQCD01000017.1"/>
</dbReference>
<name>A0A0R2JTJ6_9LACO</name>
<dbReference type="EMBL" id="JQCD01000017">
    <property type="protein sequence ID" value="KRN77604.1"/>
    <property type="molecule type" value="Genomic_DNA"/>
</dbReference>
<dbReference type="Proteomes" id="UP000051673">
    <property type="component" value="Unassembled WGS sequence"/>
</dbReference>
<organism evidence="1 2">
    <name type="scientific">Weissella minor</name>
    <dbReference type="NCBI Taxonomy" id="1620"/>
    <lineage>
        <taxon>Bacteria</taxon>
        <taxon>Bacillati</taxon>
        <taxon>Bacillota</taxon>
        <taxon>Bacilli</taxon>
        <taxon>Lactobacillales</taxon>
        <taxon>Lactobacillaceae</taxon>
        <taxon>Weissella</taxon>
    </lineage>
</organism>
<dbReference type="PATRIC" id="fig|1620.3.peg.1474"/>